<evidence type="ECO:0000313" key="3">
    <source>
        <dbReference type="Proteomes" id="UP000231263"/>
    </source>
</evidence>
<keyword evidence="1" id="KW-1133">Transmembrane helix</keyword>
<proteinExistence type="predicted"/>
<feature type="transmembrane region" description="Helical" evidence="1">
    <location>
        <begin position="246"/>
        <end position="268"/>
    </location>
</feature>
<gene>
    <name evidence="2" type="ORF">CO173_03355</name>
</gene>
<organism evidence="2 3">
    <name type="scientific">Candidatus Uhrbacteria bacterium CG_4_9_14_3_um_filter_41_35</name>
    <dbReference type="NCBI Taxonomy" id="1975034"/>
    <lineage>
        <taxon>Bacteria</taxon>
        <taxon>Candidatus Uhriibacteriota</taxon>
    </lineage>
</organism>
<evidence type="ECO:0000256" key="1">
    <source>
        <dbReference type="SAM" id="Phobius"/>
    </source>
</evidence>
<keyword evidence="1" id="KW-0472">Membrane</keyword>
<feature type="transmembrane region" description="Helical" evidence="1">
    <location>
        <begin position="207"/>
        <end position="226"/>
    </location>
</feature>
<sequence length="579" mass="63651">MLKEAIMANLKDVMSKLATPMAEKAMEATKREEPRMGHLIEILADRGELGKLTHLAALSAIAERATATDTAAKRVSAEPNPESTPAVKPSGVRGFFHNVQGVYKDFLNVLSEERVDEDSMDGKGFRLAEALAHLLEHEPEALSRLLRDGVDYRVMIDNPLDPTLGSPVEIMAILAMHRPSKWASFQDWKDRAVNMPELRRVAKEQSVFLAMLVTMLAVVALVVTAPELLRKLVTSLAEVLLAPLRWLAYQAYGVSITVLTIAMALWAVEDLFLGWGLAETASLGGTLKFLWELESADAMSPTAMAVGLGVWYVARILTGEVDRYFFGEQEEETPAKTSGQGVGDLLRRTFVRPWMGLGYDDQATTPGTSNLSAEERERMEERNLVNFKFSKFRRVGLTLSLVISILQIGFLGKWLVENGALTSWAGYMVWSAGMVTTWLGAEAEFGARFPGIFDSKAKAAMLLKAFEKIERWGLRTSVIMAIGCFSLGMMSLLFLSSSVGQLVVNSTEYTIQVATDTLSDVAVKNGYTRSKDGSYTRVTNPGQGQMEPARSFTSPQASGHRLALCGRPENADLFVCQTK</sequence>
<reference evidence="3" key="1">
    <citation type="submission" date="2017-09" db="EMBL/GenBank/DDBJ databases">
        <title>Depth-based differentiation of microbial function through sediment-hosted aquifers and enrichment of novel symbionts in the deep terrestrial subsurface.</title>
        <authorList>
            <person name="Probst A.J."/>
            <person name="Ladd B."/>
            <person name="Jarett J.K."/>
            <person name="Geller-Mcgrath D.E."/>
            <person name="Sieber C.M.K."/>
            <person name="Emerson J.B."/>
            <person name="Anantharaman K."/>
            <person name="Thomas B.C."/>
            <person name="Malmstrom R."/>
            <person name="Stieglmeier M."/>
            <person name="Klingl A."/>
            <person name="Woyke T."/>
            <person name="Ryan C.M."/>
            <person name="Banfield J.F."/>
        </authorList>
    </citation>
    <scope>NUCLEOTIDE SEQUENCE [LARGE SCALE GENOMIC DNA]</scope>
</reference>
<dbReference type="EMBL" id="PFWT01000013">
    <property type="protein sequence ID" value="PJA46230.1"/>
    <property type="molecule type" value="Genomic_DNA"/>
</dbReference>
<dbReference type="AlphaFoldDB" id="A0A2M7XEC4"/>
<name>A0A2M7XEC4_9BACT</name>
<dbReference type="Proteomes" id="UP000231263">
    <property type="component" value="Unassembled WGS sequence"/>
</dbReference>
<accession>A0A2M7XEC4</accession>
<comment type="caution">
    <text evidence="2">The sequence shown here is derived from an EMBL/GenBank/DDBJ whole genome shotgun (WGS) entry which is preliminary data.</text>
</comment>
<feature type="transmembrane region" description="Helical" evidence="1">
    <location>
        <begin position="395"/>
        <end position="415"/>
    </location>
</feature>
<feature type="transmembrane region" description="Helical" evidence="1">
    <location>
        <begin position="472"/>
        <end position="495"/>
    </location>
</feature>
<evidence type="ECO:0000313" key="2">
    <source>
        <dbReference type="EMBL" id="PJA46230.1"/>
    </source>
</evidence>
<protein>
    <submittedName>
        <fullName evidence="2">Uncharacterized protein</fullName>
    </submittedName>
</protein>
<keyword evidence="1" id="KW-0812">Transmembrane</keyword>